<dbReference type="AlphaFoldDB" id="A0A835PC70"/>
<organism evidence="8 9">
    <name type="scientific">Vanilla planifolia</name>
    <name type="common">Vanilla</name>
    <dbReference type="NCBI Taxonomy" id="51239"/>
    <lineage>
        <taxon>Eukaryota</taxon>
        <taxon>Viridiplantae</taxon>
        <taxon>Streptophyta</taxon>
        <taxon>Embryophyta</taxon>
        <taxon>Tracheophyta</taxon>
        <taxon>Spermatophyta</taxon>
        <taxon>Magnoliopsida</taxon>
        <taxon>Liliopsida</taxon>
        <taxon>Asparagales</taxon>
        <taxon>Orchidaceae</taxon>
        <taxon>Vanilloideae</taxon>
        <taxon>Vanilleae</taxon>
        <taxon>Vanilla</taxon>
    </lineage>
</organism>
<comment type="caution">
    <text evidence="8">The sequence shown here is derived from an EMBL/GenBank/DDBJ whole genome shotgun (WGS) entry which is preliminary data.</text>
</comment>
<dbReference type="InterPro" id="IPR013083">
    <property type="entry name" value="Znf_RING/FYVE/PHD"/>
</dbReference>
<dbReference type="EMBL" id="JADCNM010000189">
    <property type="protein sequence ID" value="KAG0449384.1"/>
    <property type="molecule type" value="Genomic_DNA"/>
</dbReference>
<dbReference type="UniPathway" id="UPA00143"/>
<evidence type="ECO:0000256" key="3">
    <source>
        <dbReference type="ARBA" id="ARBA00022833"/>
    </source>
</evidence>
<sequence>MEIDADGVDVKRPPLSKKRKNGEEEEMLTVKMDPTLLHCTICGSHHPFEDGTIFQCPAGHLLCPTCARRFADTGCPDCLAGAVTRCVALEHFTDAIHTPCPFSEHGCPAFVSRAERSAHAARCPYAPLRCLLPGCKWTGAETLVVDHVRADHPRSCASQAFAYSKAFAVRMVKGEALRLLCGRDGAVFALLVKETDDGGSMMRVLCVRRGDGARWAGLEYEYEVEVRRGRSSVRLRSVPVEWKECAGEAAEDTGEFLFVPREFGGGGSVDPEVELRIRRR</sequence>
<dbReference type="Gene3D" id="3.30.40.10">
    <property type="entry name" value="Zinc/RING finger domain, C3HC4 (zinc finger)"/>
    <property type="match status" value="1"/>
</dbReference>
<dbReference type="Pfam" id="PF21361">
    <property type="entry name" value="Sina_ZnF"/>
    <property type="match status" value="1"/>
</dbReference>
<dbReference type="InterPro" id="IPR044286">
    <property type="entry name" value="SINL_plant"/>
</dbReference>
<gene>
    <name evidence="8" type="ORF">HPP92_027337</name>
</gene>
<name>A0A835PC70_VANPL</name>
<keyword evidence="3" id="KW-0862">Zinc</keyword>
<evidence type="ECO:0000256" key="6">
    <source>
        <dbReference type="SAM" id="MobiDB-lite"/>
    </source>
</evidence>
<feature type="domain" description="SIAH-type" evidence="7">
    <location>
        <begin position="95"/>
        <end position="153"/>
    </location>
</feature>
<dbReference type="PANTHER" id="PTHR46632:SF16">
    <property type="entry name" value="E3 UBIQUITIN-PROTEIN LIGASE SINA-LIKE 10"/>
    <property type="match status" value="1"/>
</dbReference>
<evidence type="ECO:0000256" key="1">
    <source>
        <dbReference type="ARBA" id="ARBA00022723"/>
    </source>
</evidence>
<dbReference type="Proteomes" id="UP000639772">
    <property type="component" value="Unassembled WGS sequence"/>
</dbReference>
<dbReference type="PROSITE" id="PS51081">
    <property type="entry name" value="ZF_SIAH"/>
    <property type="match status" value="1"/>
</dbReference>
<feature type="region of interest" description="Disordered" evidence="6">
    <location>
        <begin position="1"/>
        <end position="25"/>
    </location>
</feature>
<evidence type="ECO:0000256" key="5">
    <source>
        <dbReference type="PROSITE-ProRule" id="PRU00455"/>
    </source>
</evidence>
<evidence type="ECO:0000313" key="8">
    <source>
        <dbReference type="EMBL" id="KAG0449384.1"/>
    </source>
</evidence>
<dbReference type="OrthoDB" id="4788989at2759"/>
<dbReference type="PANTHER" id="PTHR46632">
    <property type="entry name" value="E3 UBIQUITIN-PROTEIN LIGASE SINA-LIKE 4"/>
    <property type="match status" value="1"/>
</dbReference>
<dbReference type="SUPFAM" id="SSF49599">
    <property type="entry name" value="TRAF domain-like"/>
    <property type="match status" value="1"/>
</dbReference>
<accession>A0A835PC70</accession>
<evidence type="ECO:0000313" key="9">
    <source>
        <dbReference type="Proteomes" id="UP000639772"/>
    </source>
</evidence>
<comment type="function">
    <text evidence="4">E3 ubiquitin-protein ligase that mediates ubiquitination and subsequent proteasomal degradation of target proteins. E3 ubiquitin ligases accept ubiquitin from an E2 ubiquitin-conjugating enzyme in the form of a thioester and then directly transfers the ubiquitin to targeted substrates. It probably triggers the ubiquitin-mediated degradation of different substrates.</text>
</comment>
<evidence type="ECO:0000259" key="7">
    <source>
        <dbReference type="PROSITE" id="PS51081"/>
    </source>
</evidence>
<dbReference type="InterPro" id="IPR013010">
    <property type="entry name" value="Znf_SIAH"/>
</dbReference>
<proteinExistence type="predicted"/>
<keyword evidence="2 5" id="KW-0863">Zinc-finger</keyword>
<dbReference type="GO" id="GO:0016567">
    <property type="term" value="P:protein ubiquitination"/>
    <property type="evidence" value="ECO:0007669"/>
    <property type="project" value="UniProtKB-UniPathway"/>
</dbReference>
<dbReference type="GO" id="GO:0008270">
    <property type="term" value="F:zinc ion binding"/>
    <property type="evidence" value="ECO:0007669"/>
    <property type="project" value="UniProtKB-KW"/>
</dbReference>
<evidence type="ECO:0000256" key="2">
    <source>
        <dbReference type="ARBA" id="ARBA00022771"/>
    </source>
</evidence>
<protein>
    <recommendedName>
        <fullName evidence="7">SIAH-type domain-containing protein</fullName>
    </recommendedName>
</protein>
<reference evidence="8 9" key="1">
    <citation type="journal article" date="2020" name="Nat. Food">
        <title>A phased Vanilla planifolia genome enables genetic improvement of flavour and production.</title>
        <authorList>
            <person name="Hasing T."/>
            <person name="Tang H."/>
            <person name="Brym M."/>
            <person name="Khazi F."/>
            <person name="Huang T."/>
            <person name="Chambers A.H."/>
        </authorList>
    </citation>
    <scope>NUCLEOTIDE SEQUENCE [LARGE SCALE GENOMIC DNA]</scope>
    <source>
        <tissue evidence="8">Leaf</tissue>
    </source>
</reference>
<keyword evidence="1" id="KW-0479">Metal-binding</keyword>
<evidence type="ECO:0000256" key="4">
    <source>
        <dbReference type="ARBA" id="ARBA00024004"/>
    </source>
</evidence>